<feature type="chain" id="PRO_5030829125" evidence="1">
    <location>
        <begin position="20"/>
        <end position="245"/>
    </location>
</feature>
<feature type="signal peptide" evidence="1">
    <location>
        <begin position="1"/>
        <end position="19"/>
    </location>
</feature>
<evidence type="ECO:0000313" key="2">
    <source>
        <dbReference type="EMBL" id="NML95897.1"/>
    </source>
</evidence>
<dbReference type="InterPro" id="IPR014113">
    <property type="entry name" value="T4SS_TrbC_subgr"/>
</dbReference>
<organism evidence="2 3">
    <name type="scientific">Novosphingobium olei</name>
    <dbReference type="NCBI Taxonomy" id="2728851"/>
    <lineage>
        <taxon>Bacteria</taxon>
        <taxon>Pseudomonadati</taxon>
        <taxon>Pseudomonadota</taxon>
        <taxon>Alphaproteobacteria</taxon>
        <taxon>Sphingomonadales</taxon>
        <taxon>Sphingomonadaceae</taxon>
        <taxon>Novosphingobium</taxon>
    </lineage>
</organism>
<comment type="caution">
    <text evidence="2">The sequence shown here is derived from an EMBL/GenBank/DDBJ whole genome shotgun (WGS) entry which is preliminary data.</text>
</comment>
<dbReference type="RefSeq" id="WP_169495103.1">
    <property type="nucleotide sequence ID" value="NZ_JABBGM010000014.1"/>
</dbReference>
<proteinExistence type="predicted"/>
<evidence type="ECO:0000256" key="1">
    <source>
        <dbReference type="SAM" id="SignalP"/>
    </source>
</evidence>
<dbReference type="Pfam" id="PF09673">
    <property type="entry name" value="TrbC_Ftype"/>
    <property type="match status" value="1"/>
</dbReference>
<reference evidence="2 3" key="1">
    <citation type="submission" date="2020-04" db="EMBL/GenBank/DDBJ databases">
        <title>Novosphingobium sp. TW-4 isolated from soil.</title>
        <authorList>
            <person name="Dahal R.H."/>
            <person name="Chaudhary D.K."/>
        </authorList>
    </citation>
    <scope>NUCLEOTIDE SEQUENCE [LARGE SCALE GENOMIC DNA]</scope>
    <source>
        <strain evidence="2 3">TW-4</strain>
    </source>
</reference>
<protein>
    <submittedName>
        <fullName evidence="2">Type-F conjugative transfer system pilin assembly protein TrbC</fullName>
    </submittedName>
</protein>
<keyword evidence="1" id="KW-0732">Signal</keyword>
<gene>
    <name evidence="2" type="primary">trbC</name>
    <name evidence="2" type="ORF">HHL27_19665</name>
</gene>
<accession>A0A7Y0BST0</accession>
<dbReference type="NCBIfam" id="TIGR02742">
    <property type="entry name" value="TrbC_Ftype"/>
    <property type="match status" value="1"/>
</dbReference>
<dbReference type="Proteomes" id="UP000583556">
    <property type="component" value="Unassembled WGS sequence"/>
</dbReference>
<dbReference type="InterPro" id="IPR019106">
    <property type="entry name" value="T4SS_TrbC"/>
</dbReference>
<sequence length="245" mass="24919">MNRHLIVALGLLTIGGVTAGLAQTAPGGIDLDRIEAQRKAAEDSAEVLVAGALARSTTEQDRASAVAAGADANLRQARLPQSTGPNGPIDFDAMLAGAQGNLVAPRSGPMLVGFASLSMPEASLKRMIGDVSQAGGVIVFRGFPAGNPMRFAGAMRRLVAPGQAASVLIDPRLFRAFAIDAVPTYVAVASDYVPCDSLTCTSAVPPLDRLSGNVTTRFALETIAAAAGPGAPVAHAALARLEQAP</sequence>
<dbReference type="EMBL" id="JABBGM010000014">
    <property type="protein sequence ID" value="NML95897.1"/>
    <property type="molecule type" value="Genomic_DNA"/>
</dbReference>
<keyword evidence="3" id="KW-1185">Reference proteome</keyword>
<name>A0A7Y0BST0_9SPHN</name>
<evidence type="ECO:0000313" key="3">
    <source>
        <dbReference type="Proteomes" id="UP000583556"/>
    </source>
</evidence>
<dbReference type="AlphaFoldDB" id="A0A7Y0BST0"/>